<keyword evidence="2" id="KW-1185">Reference proteome</keyword>
<protein>
    <recommendedName>
        <fullName evidence="3">Lipoprotein</fullName>
    </recommendedName>
</protein>
<dbReference type="RefSeq" id="WP_265359704.1">
    <property type="nucleotide sequence ID" value="NZ_JAMQPR010000003.1"/>
</dbReference>
<gene>
    <name evidence="1" type="ORF">ND855_18575</name>
</gene>
<accession>A0ABT3MDM2</accession>
<dbReference type="EMBL" id="JAMQPR010000003">
    <property type="protein sequence ID" value="MCW7506146.1"/>
    <property type="molecule type" value="Genomic_DNA"/>
</dbReference>
<organism evidence="1 2">
    <name type="scientific">Leptospira paudalimensis</name>
    <dbReference type="NCBI Taxonomy" id="2950024"/>
    <lineage>
        <taxon>Bacteria</taxon>
        <taxon>Pseudomonadati</taxon>
        <taxon>Spirochaetota</taxon>
        <taxon>Spirochaetia</taxon>
        <taxon>Leptospirales</taxon>
        <taxon>Leptospiraceae</taxon>
        <taxon>Leptospira</taxon>
    </lineage>
</organism>
<name>A0ABT3MDM2_9LEPT</name>
<comment type="caution">
    <text evidence="1">The sequence shown here is derived from an EMBL/GenBank/DDBJ whole genome shotgun (WGS) entry which is preliminary data.</text>
</comment>
<evidence type="ECO:0000313" key="2">
    <source>
        <dbReference type="Proteomes" id="UP001208794"/>
    </source>
</evidence>
<evidence type="ECO:0008006" key="3">
    <source>
        <dbReference type="Google" id="ProtNLM"/>
    </source>
</evidence>
<reference evidence="1 2" key="1">
    <citation type="submission" date="2022-06" db="EMBL/GenBank/DDBJ databases">
        <title>Leptospira isolates from biofilms formed at urban environments.</title>
        <authorList>
            <person name="Ribeiro P.S."/>
            <person name="Sousa T."/>
            <person name="Carvalho N."/>
            <person name="Aburjaile F."/>
            <person name="Neves F."/>
            <person name="Oliveira D."/>
            <person name="Blanco L."/>
            <person name="Lima J."/>
            <person name="Costa F."/>
            <person name="Brenig B."/>
            <person name="Soares S."/>
            <person name="Ramos R."/>
            <person name="Goes-Neto A."/>
            <person name="Matiuzzi M."/>
            <person name="Azevedo V."/>
            <person name="Ristow P."/>
        </authorList>
    </citation>
    <scope>NUCLEOTIDE SEQUENCE [LARGE SCALE GENOMIC DNA]</scope>
    <source>
        <strain evidence="1 2">VSF14</strain>
    </source>
</reference>
<proteinExistence type="predicted"/>
<evidence type="ECO:0000313" key="1">
    <source>
        <dbReference type="EMBL" id="MCW7506146.1"/>
    </source>
</evidence>
<dbReference type="Proteomes" id="UP001208794">
    <property type="component" value="Unassembled WGS sequence"/>
</dbReference>
<sequence length="208" mass="24335">MKVLRLNRIASYFIIFLILISFNCKIDKYQVKSTLVSESPQKKLMFGAMTIRDVRIPKSIAKDFQDLLVFELIQKGFVINFYNFNDLAKEVKIENSKLPLNLRNAAGEFWNQNSVIEKHLVRNEIKEVSEKESFDLFLQGTISIQNNDLTLERKDYNYIFLHVYSPDGSLIGMVRSTFDNKMLYESEQMKEVVSKMAFEFQKITSSKK</sequence>